<evidence type="ECO:0000256" key="2">
    <source>
        <dbReference type="ARBA" id="ARBA00022692"/>
    </source>
</evidence>
<dbReference type="OrthoDB" id="9972904at2759"/>
<evidence type="ECO:0000256" key="1">
    <source>
        <dbReference type="ARBA" id="ARBA00004141"/>
    </source>
</evidence>
<evidence type="ECO:0008006" key="8">
    <source>
        <dbReference type="Google" id="ProtNLM"/>
    </source>
</evidence>
<dbReference type="Pfam" id="PF00335">
    <property type="entry name" value="Tetraspanin"/>
    <property type="match status" value="1"/>
</dbReference>
<proteinExistence type="predicted"/>
<dbReference type="PANTHER" id="PTHR19282:SF521">
    <property type="entry name" value="IP01817P-RELATED"/>
    <property type="match status" value="1"/>
</dbReference>
<keyword evidence="2 5" id="KW-0812">Transmembrane</keyword>
<dbReference type="Proteomes" id="UP000801492">
    <property type="component" value="Unassembled WGS sequence"/>
</dbReference>
<dbReference type="GO" id="GO:0005886">
    <property type="term" value="C:plasma membrane"/>
    <property type="evidence" value="ECO:0007669"/>
    <property type="project" value="TreeGrafter"/>
</dbReference>
<dbReference type="AlphaFoldDB" id="A0A8K0D958"/>
<dbReference type="InterPro" id="IPR018499">
    <property type="entry name" value="Tetraspanin/Peripherin"/>
</dbReference>
<comment type="caution">
    <text evidence="6">The sequence shown here is derived from an EMBL/GenBank/DDBJ whole genome shotgun (WGS) entry which is preliminary data.</text>
</comment>
<dbReference type="CDD" id="cd03127">
    <property type="entry name" value="tetraspanin_LEL"/>
    <property type="match status" value="1"/>
</dbReference>
<keyword evidence="4 5" id="KW-0472">Membrane</keyword>
<dbReference type="Gene3D" id="1.10.1450.10">
    <property type="entry name" value="Tetraspanin"/>
    <property type="match status" value="1"/>
</dbReference>
<keyword evidence="3 5" id="KW-1133">Transmembrane helix</keyword>
<dbReference type="PRINTS" id="PR00259">
    <property type="entry name" value="TMFOUR"/>
</dbReference>
<dbReference type="SUPFAM" id="SSF48652">
    <property type="entry name" value="Tetraspanin"/>
    <property type="match status" value="1"/>
</dbReference>
<evidence type="ECO:0000313" key="7">
    <source>
        <dbReference type="Proteomes" id="UP000801492"/>
    </source>
</evidence>
<sequence>MFPSFSVFPVLLVTVGAVVFFVAFLGCCGALTANLCKLISYIVILLVMLVLQITLVAYILIMTNYNNVEDEKRFKKFIYTKLLTLFLKYNSNILARQLIDIIQHRYYCCGIGTPCDWVLLNNGTGVPLTCCPPFFYHNCSQQMAYGRGCLLPLYNMIRDNAVYFSTALMIVTAMEIGASVVAICLANMIRVDMLVYVYPDELPATEADERLDMSQRGELLRGTAIW</sequence>
<feature type="transmembrane region" description="Helical" evidence="5">
    <location>
        <begin position="161"/>
        <end position="186"/>
    </location>
</feature>
<gene>
    <name evidence="6" type="ORF">ILUMI_06994</name>
</gene>
<evidence type="ECO:0000256" key="3">
    <source>
        <dbReference type="ARBA" id="ARBA00022989"/>
    </source>
</evidence>
<feature type="transmembrane region" description="Helical" evidence="5">
    <location>
        <begin position="6"/>
        <end position="31"/>
    </location>
</feature>
<dbReference type="PANTHER" id="PTHR19282">
    <property type="entry name" value="TETRASPANIN"/>
    <property type="match status" value="1"/>
</dbReference>
<evidence type="ECO:0000256" key="5">
    <source>
        <dbReference type="SAM" id="Phobius"/>
    </source>
</evidence>
<organism evidence="6 7">
    <name type="scientific">Ignelater luminosus</name>
    <name type="common">Cucubano</name>
    <name type="synonym">Pyrophorus luminosus</name>
    <dbReference type="NCBI Taxonomy" id="2038154"/>
    <lineage>
        <taxon>Eukaryota</taxon>
        <taxon>Metazoa</taxon>
        <taxon>Ecdysozoa</taxon>
        <taxon>Arthropoda</taxon>
        <taxon>Hexapoda</taxon>
        <taxon>Insecta</taxon>
        <taxon>Pterygota</taxon>
        <taxon>Neoptera</taxon>
        <taxon>Endopterygota</taxon>
        <taxon>Coleoptera</taxon>
        <taxon>Polyphaga</taxon>
        <taxon>Elateriformia</taxon>
        <taxon>Elateroidea</taxon>
        <taxon>Elateridae</taxon>
        <taxon>Agrypninae</taxon>
        <taxon>Pyrophorini</taxon>
        <taxon>Ignelater</taxon>
    </lineage>
</organism>
<name>A0A8K0D958_IGNLU</name>
<accession>A0A8K0D958</accession>
<protein>
    <recommendedName>
        <fullName evidence="8">Tetraspanin</fullName>
    </recommendedName>
</protein>
<dbReference type="InterPro" id="IPR008952">
    <property type="entry name" value="Tetraspanin_EC2_sf"/>
</dbReference>
<evidence type="ECO:0000256" key="4">
    <source>
        <dbReference type="ARBA" id="ARBA00023136"/>
    </source>
</evidence>
<keyword evidence="7" id="KW-1185">Reference proteome</keyword>
<dbReference type="EMBL" id="VTPC01002992">
    <property type="protein sequence ID" value="KAF2899181.1"/>
    <property type="molecule type" value="Genomic_DNA"/>
</dbReference>
<reference evidence="6" key="1">
    <citation type="submission" date="2019-08" db="EMBL/GenBank/DDBJ databases">
        <title>The genome of the North American firefly Photinus pyralis.</title>
        <authorList>
            <consortium name="Photinus pyralis genome working group"/>
            <person name="Fallon T.R."/>
            <person name="Sander Lower S.E."/>
            <person name="Weng J.-K."/>
        </authorList>
    </citation>
    <scope>NUCLEOTIDE SEQUENCE</scope>
    <source>
        <strain evidence="6">TRF0915ILg1</strain>
        <tissue evidence="6">Whole body</tissue>
    </source>
</reference>
<comment type="subcellular location">
    <subcellularLocation>
        <location evidence="1">Membrane</location>
        <topology evidence="1">Multi-pass membrane protein</topology>
    </subcellularLocation>
</comment>
<evidence type="ECO:0000313" key="6">
    <source>
        <dbReference type="EMBL" id="KAF2899181.1"/>
    </source>
</evidence>
<feature type="transmembrane region" description="Helical" evidence="5">
    <location>
        <begin position="38"/>
        <end position="61"/>
    </location>
</feature>